<dbReference type="RefSeq" id="WP_153862159.1">
    <property type="nucleotide sequence ID" value="NZ_WJQR01000007.1"/>
</dbReference>
<dbReference type="EMBL" id="WJQS01000006">
    <property type="protein sequence ID" value="MRI85710.1"/>
    <property type="molecule type" value="Genomic_DNA"/>
</dbReference>
<dbReference type="InterPro" id="IPR012544">
    <property type="entry name" value="PHb"/>
</dbReference>
<dbReference type="Proteomes" id="UP000469870">
    <property type="component" value="Unassembled WGS sequence"/>
</dbReference>
<dbReference type="Gene3D" id="2.30.29.50">
    <property type="entry name" value="Bacterial Pleckstrin homology domain"/>
    <property type="match status" value="1"/>
</dbReference>
<evidence type="ECO:0000259" key="1">
    <source>
        <dbReference type="Pfam" id="PF08000"/>
    </source>
</evidence>
<evidence type="ECO:0000313" key="5">
    <source>
        <dbReference type="Proteomes" id="UP000469870"/>
    </source>
</evidence>
<dbReference type="EMBL" id="WJQR01000007">
    <property type="protein sequence ID" value="MRI81970.1"/>
    <property type="molecule type" value="Genomic_DNA"/>
</dbReference>
<feature type="domain" description="Bacterial Pleckstrin homology" evidence="1">
    <location>
        <begin position="9"/>
        <end position="121"/>
    </location>
</feature>
<reference evidence="4 5" key="1">
    <citation type="submission" date="2019-11" db="EMBL/GenBank/DDBJ databases">
        <title>Characterisation of Fundicoccus ignavus gen. nov. sp. nov., a novel genus of the family Aerococcaceae isolated from bulk tank milk.</title>
        <authorList>
            <person name="Siebert A."/>
            <person name="Huptas C."/>
            <person name="Wenning M."/>
            <person name="Scherer S."/>
            <person name="Doll E.V."/>
        </authorList>
    </citation>
    <scope>NUCLEOTIDE SEQUENCE [LARGE SCALE GENOMIC DNA]</scope>
    <source>
        <strain evidence="2 5">DSM 109653</strain>
        <strain evidence="3 4">WS4759</strain>
    </source>
</reference>
<dbReference type="AlphaFoldDB" id="A0A6I2GD48"/>
<dbReference type="InterPro" id="IPR037063">
    <property type="entry name" value="PHb_sf"/>
</dbReference>
<evidence type="ECO:0000313" key="4">
    <source>
        <dbReference type="Proteomes" id="UP000430975"/>
    </source>
</evidence>
<evidence type="ECO:0000313" key="2">
    <source>
        <dbReference type="EMBL" id="MRI81970.1"/>
    </source>
</evidence>
<protein>
    <submittedName>
        <fullName evidence="3">PH domain-containing protein</fullName>
    </submittedName>
</protein>
<dbReference type="CDD" id="cd13225">
    <property type="entry name" value="PH-like_bacteria"/>
    <property type="match status" value="1"/>
</dbReference>
<dbReference type="Pfam" id="PF08000">
    <property type="entry name" value="bPH_1"/>
    <property type="match status" value="1"/>
</dbReference>
<accession>A0A6I2GD48</accession>
<dbReference type="PANTHER" id="PTHR35796">
    <property type="entry name" value="HYPOTHETICAL CYTOSOLIC PROTEIN"/>
    <property type="match status" value="1"/>
</dbReference>
<comment type="caution">
    <text evidence="3">The sequence shown here is derived from an EMBL/GenBank/DDBJ whole genome shotgun (WGS) entry which is preliminary data.</text>
</comment>
<dbReference type="PANTHER" id="PTHR35796:SF3">
    <property type="entry name" value="BHLH DOMAIN-CONTAINING PROTEIN"/>
    <property type="match status" value="1"/>
</dbReference>
<dbReference type="Proteomes" id="UP000430975">
    <property type="component" value="Unassembled WGS sequence"/>
</dbReference>
<name>A0A6I2GD48_9LACT</name>
<proteinExistence type="predicted"/>
<keyword evidence="4" id="KW-1185">Reference proteome</keyword>
<dbReference type="SUPFAM" id="SSF50729">
    <property type="entry name" value="PH domain-like"/>
    <property type="match status" value="1"/>
</dbReference>
<sequence length="126" mass="14099">MAANELTELLNITLIAKRKVPSQIEDLFIPGEVADAAYSTLRDTVVFTNNRLIILDTQGVTGTKKEFYSIPYRSIDMWSVETSGILDINGEIDLWTKVGHIKIQLRKGISVKEIDTLIAKSVLNYS</sequence>
<gene>
    <name evidence="3" type="ORF">GIY09_07495</name>
    <name evidence="2" type="ORF">GIY11_08110</name>
</gene>
<evidence type="ECO:0000313" key="3">
    <source>
        <dbReference type="EMBL" id="MRI85710.1"/>
    </source>
</evidence>
<organism evidence="3 4">
    <name type="scientific">Fundicoccus ignavus</name>
    <dbReference type="NCBI Taxonomy" id="2664442"/>
    <lineage>
        <taxon>Bacteria</taxon>
        <taxon>Bacillati</taxon>
        <taxon>Bacillota</taxon>
        <taxon>Bacilli</taxon>
        <taxon>Lactobacillales</taxon>
        <taxon>Aerococcaceae</taxon>
        <taxon>Fundicoccus</taxon>
    </lineage>
</organism>